<dbReference type="RefSeq" id="WP_145737154.1">
    <property type="nucleotide sequence ID" value="NZ_VIWX01000001.1"/>
</dbReference>
<dbReference type="Proteomes" id="UP000316184">
    <property type="component" value="Unassembled WGS sequence"/>
</dbReference>
<sequence>MATDCGRHFVALPDDERAEAIAERLQGADRHVLRYRSGRPWLIHTYPEDLVVVDGNGEGRVAVLGPSSATSAGLQAAAGDDHRIDGLTHALAGSFLTVAHDGRGLRAQGSASGMCRIYHASIDDVAVLADRADVLAELGEFELDETALAIRTLRQLPHPLADEQIWRGVRPVPPESCAHVRPGSRRCELRQWWRRPDPVLSRAEGGELLREALREAVAVRTRSGGPVHCDLSGGMDSTPVCFFAAESSSEVIATTGYNDDPGGREDLRWAELAVRAMPGVRHSSHSLDEMPQFYEGLADLQARLDEPTGAYLAAPRMQVNMRRARERGVRTYMNGLGGDHLLCGLPVWEHSLFRRRPALAWQRTRQHQMLRGVSAGSTLRGLVDRRSYGSWLQDLADSARSERMDGAHVGFNWDLGFTSWPRWLAPEVVSAVRERIHVISRSVRPLGENRAAHAELAMIRDGARLVRGTRQLGETEGLSFEAPFFDDRVVEACLSVRREERTSPKEFKPLIKEAMRGLLPDDFLRRTTKTGGTTQAVRGFAAHHSELLEMCASSPLAELGVIDPGLLREHVQPEPGKRPDFNFESTLNCAAFLRQQAPARARLR</sequence>
<comment type="pathway">
    <text evidence="1">Amino-acid biosynthesis; L-asparagine biosynthesis; L-asparagine from L-aspartate (L-Gln route): step 1/1.</text>
</comment>
<evidence type="ECO:0000313" key="6">
    <source>
        <dbReference type="EMBL" id="TWG08368.1"/>
    </source>
</evidence>
<evidence type="ECO:0000256" key="3">
    <source>
        <dbReference type="ARBA" id="ARBA00022888"/>
    </source>
</evidence>
<organism evidence="6 7">
    <name type="scientific">Saccharopolyspora dendranthemae</name>
    <dbReference type="NCBI Taxonomy" id="1181886"/>
    <lineage>
        <taxon>Bacteria</taxon>
        <taxon>Bacillati</taxon>
        <taxon>Actinomycetota</taxon>
        <taxon>Actinomycetes</taxon>
        <taxon>Pseudonocardiales</taxon>
        <taxon>Pseudonocardiaceae</taxon>
        <taxon>Saccharopolyspora</taxon>
    </lineage>
</organism>
<protein>
    <recommendedName>
        <fullName evidence="2">asparagine synthase (glutamine-hydrolyzing)</fullName>
        <ecNumber evidence="2">6.3.5.4</ecNumber>
    </recommendedName>
</protein>
<dbReference type="PANTHER" id="PTHR43284">
    <property type="entry name" value="ASPARAGINE SYNTHETASE (GLUTAMINE-HYDROLYZING)"/>
    <property type="match status" value="1"/>
</dbReference>
<dbReference type="AlphaFoldDB" id="A0A561V9T2"/>
<dbReference type="SUPFAM" id="SSF52402">
    <property type="entry name" value="Adenine nucleotide alpha hydrolases-like"/>
    <property type="match status" value="1"/>
</dbReference>
<dbReference type="EC" id="6.3.5.4" evidence="2"/>
<accession>A0A561V9T2</accession>
<name>A0A561V9T2_9PSEU</name>
<evidence type="ECO:0000259" key="5">
    <source>
        <dbReference type="Pfam" id="PF00733"/>
    </source>
</evidence>
<reference evidence="6 7" key="1">
    <citation type="submission" date="2019-06" db="EMBL/GenBank/DDBJ databases">
        <title>Sequencing the genomes of 1000 actinobacteria strains.</title>
        <authorList>
            <person name="Klenk H.-P."/>
        </authorList>
    </citation>
    <scope>NUCLEOTIDE SEQUENCE [LARGE SCALE GENOMIC DNA]</scope>
    <source>
        <strain evidence="6 7">DSM 46699</strain>
    </source>
</reference>
<evidence type="ECO:0000256" key="4">
    <source>
        <dbReference type="ARBA" id="ARBA00048741"/>
    </source>
</evidence>
<gene>
    <name evidence="6" type="ORF">FHU35_11987</name>
</gene>
<evidence type="ECO:0000256" key="1">
    <source>
        <dbReference type="ARBA" id="ARBA00005187"/>
    </source>
</evidence>
<feature type="domain" description="Asparagine synthetase" evidence="5">
    <location>
        <begin position="209"/>
        <end position="574"/>
    </location>
</feature>
<dbReference type="GO" id="GO:0006529">
    <property type="term" value="P:asparagine biosynthetic process"/>
    <property type="evidence" value="ECO:0007669"/>
    <property type="project" value="UniProtKB-KW"/>
</dbReference>
<dbReference type="OrthoDB" id="7053173at2"/>
<proteinExistence type="predicted"/>
<keyword evidence="3" id="KW-0061">Asparagine biosynthesis</keyword>
<dbReference type="PANTHER" id="PTHR43284:SF1">
    <property type="entry name" value="ASPARAGINE SYNTHETASE"/>
    <property type="match status" value="1"/>
</dbReference>
<dbReference type="InterPro" id="IPR001962">
    <property type="entry name" value="Asn_synthase"/>
</dbReference>
<evidence type="ECO:0000256" key="2">
    <source>
        <dbReference type="ARBA" id="ARBA00012737"/>
    </source>
</evidence>
<keyword evidence="7" id="KW-1185">Reference proteome</keyword>
<comment type="caution">
    <text evidence="6">The sequence shown here is derived from an EMBL/GenBank/DDBJ whole genome shotgun (WGS) entry which is preliminary data.</text>
</comment>
<keyword evidence="3" id="KW-0028">Amino-acid biosynthesis</keyword>
<dbReference type="GO" id="GO:0004066">
    <property type="term" value="F:asparagine synthase (glutamine-hydrolyzing) activity"/>
    <property type="evidence" value="ECO:0007669"/>
    <property type="project" value="UniProtKB-EC"/>
</dbReference>
<evidence type="ECO:0000313" key="7">
    <source>
        <dbReference type="Proteomes" id="UP000316184"/>
    </source>
</evidence>
<dbReference type="InterPro" id="IPR014729">
    <property type="entry name" value="Rossmann-like_a/b/a_fold"/>
</dbReference>
<dbReference type="Pfam" id="PF00733">
    <property type="entry name" value="Asn_synthase"/>
    <property type="match status" value="1"/>
</dbReference>
<dbReference type="InterPro" id="IPR051786">
    <property type="entry name" value="ASN_synthetase/amidase"/>
</dbReference>
<dbReference type="Gene3D" id="3.40.50.620">
    <property type="entry name" value="HUPs"/>
    <property type="match status" value="2"/>
</dbReference>
<dbReference type="EMBL" id="VIWX01000001">
    <property type="protein sequence ID" value="TWG08368.1"/>
    <property type="molecule type" value="Genomic_DNA"/>
</dbReference>
<comment type="catalytic activity">
    <reaction evidence="4">
        <text>L-aspartate + L-glutamine + ATP + H2O = L-asparagine + L-glutamate + AMP + diphosphate + H(+)</text>
        <dbReference type="Rhea" id="RHEA:12228"/>
        <dbReference type="ChEBI" id="CHEBI:15377"/>
        <dbReference type="ChEBI" id="CHEBI:15378"/>
        <dbReference type="ChEBI" id="CHEBI:29985"/>
        <dbReference type="ChEBI" id="CHEBI:29991"/>
        <dbReference type="ChEBI" id="CHEBI:30616"/>
        <dbReference type="ChEBI" id="CHEBI:33019"/>
        <dbReference type="ChEBI" id="CHEBI:58048"/>
        <dbReference type="ChEBI" id="CHEBI:58359"/>
        <dbReference type="ChEBI" id="CHEBI:456215"/>
        <dbReference type="EC" id="6.3.5.4"/>
    </reaction>
</comment>